<accession>D8LS33</accession>
<dbReference type="EMBL" id="FN648926">
    <property type="protein sequence ID" value="CBN73817.1"/>
    <property type="molecule type" value="Genomic_DNA"/>
</dbReference>
<dbReference type="InParanoid" id="D8LS33"/>
<feature type="region of interest" description="Disordered" evidence="1">
    <location>
        <begin position="79"/>
        <end position="141"/>
    </location>
</feature>
<evidence type="ECO:0000313" key="3">
    <source>
        <dbReference type="Proteomes" id="UP000002630"/>
    </source>
</evidence>
<evidence type="ECO:0000256" key="1">
    <source>
        <dbReference type="SAM" id="MobiDB-lite"/>
    </source>
</evidence>
<feature type="compositionally biased region" description="Polar residues" evidence="1">
    <location>
        <begin position="85"/>
        <end position="103"/>
    </location>
</feature>
<sequence>MREQSKEEAELAAELSSCMLSHYKYCAAGVLLGLPLSVHKKSYWPVTLAAVAGTAADFKEGTADCRPQREALMAFIARKNAGQAKAQQEASAGTTENPGQHSPQEGWPGEGRQGWPEKGWEQTFHDRDGGKEVDREGGDKW</sequence>
<organism evidence="2 3">
    <name type="scientific">Ectocarpus siliculosus</name>
    <name type="common">Brown alga</name>
    <name type="synonym">Conferva siliculosa</name>
    <dbReference type="NCBI Taxonomy" id="2880"/>
    <lineage>
        <taxon>Eukaryota</taxon>
        <taxon>Sar</taxon>
        <taxon>Stramenopiles</taxon>
        <taxon>Ochrophyta</taxon>
        <taxon>PX clade</taxon>
        <taxon>Phaeophyceae</taxon>
        <taxon>Ectocarpales</taxon>
        <taxon>Ectocarpaceae</taxon>
        <taxon>Ectocarpus</taxon>
    </lineage>
</organism>
<gene>
    <name evidence="2" type="primary">CcsP</name>
    <name evidence="2" type="ORF">Esi_0007_0106</name>
</gene>
<evidence type="ECO:0000313" key="2">
    <source>
        <dbReference type="EMBL" id="CBN73817.1"/>
    </source>
</evidence>
<protein>
    <submittedName>
        <fullName evidence="2">Conserved Cys-containing small protein</fullName>
    </submittedName>
</protein>
<reference evidence="2 3" key="1">
    <citation type="journal article" date="2010" name="Nature">
        <title>The Ectocarpus genome and the independent evolution of multicellularity in brown algae.</title>
        <authorList>
            <person name="Cock J.M."/>
            <person name="Sterck L."/>
            <person name="Rouze P."/>
            <person name="Scornet D."/>
            <person name="Allen A.E."/>
            <person name="Amoutzias G."/>
            <person name="Anthouard V."/>
            <person name="Artiguenave F."/>
            <person name="Aury J.M."/>
            <person name="Badger J.H."/>
            <person name="Beszteri B."/>
            <person name="Billiau K."/>
            <person name="Bonnet E."/>
            <person name="Bothwell J.H."/>
            <person name="Bowler C."/>
            <person name="Boyen C."/>
            <person name="Brownlee C."/>
            <person name="Carrano C.J."/>
            <person name="Charrier B."/>
            <person name="Cho G.Y."/>
            <person name="Coelho S.M."/>
            <person name="Collen J."/>
            <person name="Corre E."/>
            <person name="Da Silva C."/>
            <person name="Delage L."/>
            <person name="Delaroque N."/>
            <person name="Dittami S.M."/>
            <person name="Doulbeau S."/>
            <person name="Elias M."/>
            <person name="Farnham G."/>
            <person name="Gachon C.M."/>
            <person name="Gschloessl B."/>
            <person name="Heesch S."/>
            <person name="Jabbari K."/>
            <person name="Jubin C."/>
            <person name="Kawai H."/>
            <person name="Kimura K."/>
            <person name="Kloareg B."/>
            <person name="Kupper F.C."/>
            <person name="Lang D."/>
            <person name="Le Bail A."/>
            <person name="Leblanc C."/>
            <person name="Lerouge P."/>
            <person name="Lohr M."/>
            <person name="Lopez P.J."/>
            <person name="Martens C."/>
            <person name="Maumus F."/>
            <person name="Michel G."/>
            <person name="Miranda-Saavedra D."/>
            <person name="Morales J."/>
            <person name="Moreau H."/>
            <person name="Motomura T."/>
            <person name="Nagasato C."/>
            <person name="Napoli C.A."/>
            <person name="Nelson D.R."/>
            <person name="Nyvall-Collen P."/>
            <person name="Peters A.F."/>
            <person name="Pommier C."/>
            <person name="Potin P."/>
            <person name="Poulain J."/>
            <person name="Quesneville H."/>
            <person name="Read B."/>
            <person name="Rensing S.A."/>
            <person name="Ritter A."/>
            <person name="Rousvoal S."/>
            <person name="Samanta M."/>
            <person name="Samson G."/>
            <person name="Schroeder D.C."/>
            <person name="Segurens B."/>
            <person name="Strittmatter M."/>
            <person name="Tonon T."/>
            <person name="Tregear J.W."/>
            <person name="Valentin K."/>
            <person name="von Dassow P."/>
            <person name="Yamagishi T."/>
            <person name="Van de Peer Y."/>
            <person name="Wincker P."/>
        </authorList>
    </citation>
    <scope>NUCLEOTIDE SEQUENCE [LARGE SCALE GENOMIC DNA]</scope>
    <source>
        <strain evidence="3">Ec32 / CCAP1310/4</strain>
    </source>
</reference>
<keyword evidence="3" id="KW-1185">Reference proteome</keyword>
<proteinExistence type="predicted"/>
<name>D8LS33_ECTSI</name>
<dbReference type="AlphaFoldDB" id="D8LS33"/>
<dbReference type="EMBL" id="FN649731">
    <property type="protein sequence ID" value="CBN73817.1"/>
    <property type="molecule type" value="Genomic_DNA"/>
</dbReference>
<feature type="compositionally biased region" description="Basic and acidic residues" evidence="1">
    <location>
        <begin position="118"/>
        <end position="141"/>
    </location>
</feature>
<dbReference type="Proteomes" id="UP000002630">
    <property type="component" value="Linkage Group LG06"/>
</dbReference>
<dbReference type="OrthoDB" id="59758at2759"/>